<name>A0A8E2JG35_9PEZI</name>
<dbReference type="OrthoDB" id="3000466at2759"/>
<feature type="signal peptide" evidence="1">
    <location>
        <begin position="1"/>
        <end position="22"/>
    </location>
</feature>
<evidence type="ECO:0000313" key="3">
    <source>
        <dbReference type="Proteomes" id="UP000250266"/>
    </source>
</evidence>
<reference evidence="2 3" key="1">
    <citation type="journal article" date="2016" name="Nat. Commun.">
        <title>Ectomycorrhizal ecology is imprinted in the genome of the dominant symbiotic fungus Cenococcum geophilum.</title>
        <authorList>
            <consortium name="DOE Joint Genome Institute"/>
            <person name="Peter M."/>
            <person name="Kohler A."/>
            <person name="Ohm R.A."/>
            <person name="Kuo A."/>
            <person name="Krutzmann J."/>
            <person name="Morin E."/>
            <person name="Arend M."/>
            <person name="Barry K.W."/>
            <person name="Binder M."/>
            <person name="Choi C."/>
            <person name="Clum A."/>
            <person name="Copeland A."/>
            <person name="Grisel N."/>
            <person name="Haridas S."/>
            <person name="Kipfer T."/>
            <person name="LaButti K."/>
            <person name="Lindquist E."/>
            <person name="Lipzen A."/>
            <person name="Maire R."/>
            <person name="Meier B."/>
            <person name="Mihaltcheva S."/>
            <person name="Molinier V."/>
            <person name="Murat C."/>
            <person name="Poggeler S."/>
            <person name="Quandt C.A."/>
            <person name="Sperisen C."/>
            <person name="Tritt A."/>
            <person name="Tisserant E."/>
            <person name="Crous P.W."/>
            <person name="Henrissat B."/>
            <person name="Nehls U."/>
            <person name="Egli S."/>
            <person name="Spatafora J.W."/>
            <person name="Grigoriev I.V."/>
            <person name="Martin F.M."/>
        </authorList>
    </citation>
    <scope>NUCLEOTIDE SEQUENCE [LARGE SCALE GENOMIC DNA]</scope>
    <source>
        <strain evidence="2 3">CBS 459.81</strain>
    </source>
</reference>
<sequence length="229" mass="22830">MPTPSCVLLSILLALLAAPARAQTPSYCTTLPSSIYQPTYSLLDPSPTVTPPLPCPGIYAVQEGYCCAADAGLTCPGDGTCTCTNPNSPNSTQNLVYALPLAPCVTQNPNWSGCPGNMLAGLCCSGPGIFLQGMGGAANNTGGEGGDVWSQAVCTGGTAVFNVTTAADGAVGTTTLPPGLGYTQTRCFTCPLYTRTSTSVAGAVGTAGVGGVEVVKRMVVVVAAALVGL</sequence>
<gene>
    <name evidence="2" type="ORF">K432DRAFT_38154</name>
</gene>
<accession>A0A8E2JG35</accession>
<dbReference type="EMBL" id="KV744950">
    <property type="protein sequence ID" value="OCK80674.1"/>
    <property type="molecule type" value="Genomic_DNA"/>
</dbReference>
<feature type="chain" id="PRO_5034258407" evidence="1">
    <location>
        <begin position="23"/>
        <end position="229"/>
    </location>
</feature>
<protein>
    <submittedName>
        <fullName evidence="2">Uncharacterized protein</fullName>
    </submittedName>
</protein>
<evidence type="ECO:0000256" key="1">
    <source>
        <dbReference type="SAM" id="SignalP"/>
    </source>
</evidence>
<evidence type="ECO:0000313" key="2">
    <source>
        <dbReference type="EMBL" id="OCK80674.1"/>
    </source>
</evidence>
<proteinExistence type="predicted"/>
<keyword evidence="1" id="KW-0732">Signal</keyword>
<organism evidence="2 3">
    <name type="scientific">Lepidopterella palustris CBS 459.81</name>
    <dbReference type="NCBI Taxonomy" id="1314670"/>
    <lineage>
        <taxon>Eukaryota</taxon>
        <taxon>Fungi</taxon>
        <taxon>Dikarya</taxon>
        <taxon>Ascomycota</taxon>
        <taxon>Pezizomycotina</taxon>
        <taxon>Dothideomycetes</taxon>
        <taxon>Pleosporomycetidae</taxon>
        <taxon>Mytilinidiales</taxon>
        <taxon>Argynnaceae</taxon>
        <taxon>Lepidopterella</taxon>
    </lineage>
</organism>
<dbReference type="AlphaFoldDB" id="A0A8E2JG35"/>
<dbReference type="Proteomes" id="UP000250266">
    <property type="component" value="Unassembled WGS sequence"/>
</dbReference>
<keyword evidence="3" id="KW-1185">Reference proteome</keyword>